<dbReference type="Pfam" id="PF23259">
    <property type="entry name" value="CHX17_C"/>
    <property type="match status" value="1"/>
</dbReference>
<protein>
    <recommendedName>
        <fullName evidence="16">Cation/H+ exchanger domain-containing protein</fullName>
    </recommendedName>
</protein>
<sequence length="815" mass="90314">MSHKNDFMVNGKYKIIFGLSNEFSVCYNEKKPIANNYWQSANPVINRLPIFLTQLCLLIAITRAFIILLRPLCQPRFLSELLAGILLGPSALGNIAWVANNLTPFEGSLFLETMSNLGVTFYMFLVGLEMDISPLRKIGKMALSVAVAGIMLPLLAGVGLHSMVLQHQRRVHAPEMGAYFWSIALSVTSFPDLARILSSLKLMYTDLGKTALTAAAVSDLSCWSLLVVAVCLINGEKELYVAIPVMVCMTMFLFTLRPFIHRIAKQISVTNKEAPIPDKCIYFILSLVLLSSYITELCGAHSMFGAFMLGLMIPGGKLGIAIKDKVEEFVVGILLPPTFLIIGTRTNFIFIFADISVGLVILVILLASSAKIVSTFLVCLFFKCSMRDGLALGVLMNTKGVLALIVLNEGRNMKGFDQQTFTWVMSAILFMTIITSPIVSYTHKSARHLKPYKHRNLEKSKPDAPLRVLACVHSTKNLSGLISLLQISNATRKSPITVFGIHLVELTCASAMLIFHDKNKTVDAENNMNTTREKAEAERIVNAFESFENDNHATAIQTLTAVSPYASMHEDVNNFALDKFANIILIPFHKRPDTTGGWTDEKLEHKLVNQNLLTTSPCSIGLLVDRGLTSFPESQKGIRECRVAMLFVGGPDDREALAYAWRMAGTPHLILTLVRFVPGKDVSELIENVEEEEEAEIFTVMFEREKQKQLDDDYINEFRFRTMHDQSIAYIEEQVNGGDQIVSAINSAYNDFDLYVVGRGHGRASTLTAGLSNWSDSPELGPLGETLVSPDLESPASVLVVQQSAFLSTESYKYQ</sequence>
<dbReference type="EMBL" id="JBBPBN010000022">
    <property type="protein sequence ID" value="KAK9013875.1"/>
    <property type="molecule type" value="Genomic_DNA"/>
</dbReference>
<evidence type="ECO:0000259" key="12">
    <source>
        <dbReference type="Pfam" id="PF23256"/>
    </source>
</evidence>
<feature type="domain" description="Cation/H(+) antiporter central" evidence="12">
    <location>
        <begin position="497"/>
        <end position="629"/>
    </location>
</feature>
<dbReference type="Pfam" id="PF23256">
    <property type="entry name" value="CHX17_2nd"/>
    <property type="match status" value="1"/>
</dbReference>
<dbReference type="InterPro" id="IPR057291">
    <property type="entry name" value="CHX17_2nd"/>
</dbReference>
<feature type="transmembrane region" description="Helical" evidence="10">
    <location>
        <begin position="81"/>
        <end position="99"/>
    </location>
</feature>
<evidence type="ECO:0000256" key="8">
    <source>
        <dbReference type="ARBA" id="ARBA00023136"/>
    </source>
</evidence>
<dbReference type="Pfam" id="PF00999">
    <property type="entry name" value="Na_H_Exchanger"/>
    <property type="match status" value="1"/>
</dbReference>
<comment type="caution">
    <text evidence="14">The sequence shown here is derived from an EMBL/GenBank/DDBJ whole genome shotgun (WGS) entry which is preliminary data.</text>
</comment>
<evidence type="ECO:0000313" key="14">
    <source>
        <dbReference type="EMBL" id="KAK9013875.1"/>
    </source>
</evidence>
<evidence type="ECO:0000256" key="7">
    <source>
        <dbReference type="ARBA" id="ARBA00023065"/>
    </source>
</evidence>
<gene>
    <name evidence="14" type="ORF">V6N11_041865</name>
</gene>
<evidence type="ECO:0008006" key="16">
    <source>
        <dbReference type="Google" id="ProtNLM"/>
    </source>
</evidence>
<feature type="transmembrane region" description="Helical" evidence="10">
    <location>
        <begin position="48"/>
        <end position="69"/>
    </location>
</feature>
<keyword evidence="3" id="KW-0633">Potassium transport</keyword>
<dbReference type="InterPro" id="IPR038770">
    <property type="entry name" value="Na+/solute_symporter_sf"/>
</dbReference>
<keyword evidence="5" id="KW-0630">Potassium</keyword>
<evidence type="ECO:0000259" key="11">
    <source>
        <dbReference type="Pfam" id="PF00999"/>
    </source>
</evidence>
<evidence type="ECO:0000256" key="10">
    <source>
        <dbReference type="SAM" id="Phobius"/>
    </source>
</evidence>
<evidence type="ECO:0000313" key="15">
    <source>
        <dbReference type="Proteomes" id="UP001396334"/>
    </source>
</evidence>
<feature type="transmembrane region" description="Helical" evidence="10">
    <location>
        <begin position="280"/>
        <end position="297"/>
    </location>
</feature>
<feature type="transmembrane region" description="Helical" evidence="10">
    <location>
        <begin position="239"/>
        <end position="260"/>
    </location>
</feature>
<evidence type="ECO:0000256" key="6">
    <source>
        <dbReference type="ARBA" id="ARBA00022989"/>
    </source>
</evidence>
<proteinExistence type="inferred from homology"/>
<organism evidence="14 15">
    <name type="scientific">Hibiscus sabdariffa</name>
    <name type="common">roselle</name>
    <dbReference type="NCBI Taxonomy" id="183260"/>
    <lineage>
        <taxon>Eukaryota</taxon>
        <taxon>Viridiplantae</taxon>
        <taxon>Streptophyta</taxon>
        <taxon>Embryophyta</taxon>
        <taxon>Tracheophyta</taxon>
        <taxon>Spermatophyta</taxon>
        <taxon>Magnoliopsida</taxon>
        <taxon>eudicotyledons</taxon>
        <taxon>Gunneridae</taxon>
        <taxon>Pentapetalae</taxon>
        <taxon>rosids</taxon>
        <taxon>malvids</taxon>
        <taxon>Malvales</taxon>
        <taxon>Malvaceae</taxon>
        <taxon>Malvoideae</taxon>
        <taxon>Hibiscus</taxon>
    </lineage>
</organism>
<keyword evidence="6 10" id="KW-1133">Transmembrane helix</keyword>
<feature type="transmembrane region" description="Helical" evidence="10">
    <location>
        <begin position="210"/>
        <end position="233"/>
    </location>
</feature>
<feature type="transmembrane region" description="Helical" evidence="10">
    <location>
        <begin position="389"/>
        <end position="408"/>
    </location>
</feature>
<feature type="transmembrane region" description="Helical" evidence="10">
    <location>
        <begin position="359"/>
        <end position="382"/>
    </location>
</feature>
<keyword evidence="8 10" id="KW-0472">Membrane</keyword>
<dbReference type="Gene3D" id="1.20.1530.20">
    <property type="match status" value="1"/>
</dbReference>
<dbReference type="PANTHER" id="PTHR32468">
    <property type="entry name" value="CATION/H + ANTIPORTER"/>
    <property type="match status" value="1"/>
</dbReference>
<accession>A0ABR2RLQ5</accession>
<dbReference type="InterPro" id="IPR057290">
    <property type="entry name" value="CHX17_C"/>
</dbReference>
<feature type="domain" description="Cation/H+ exchanger transmembrane" evidence="11">
    <location>
        <begin position="64"/>
        <end position="438"/>
    </location>
</feature>
<evidence type="ECO:0000256" key="3">
    <source>
        <dbReference type="ARBA" id="ARBA00022538"/>
    </source>
</evidence>
<dbReference type="Proteomes" id="UP001396334">
    <property type="component" value="Unassembled WGS sequence"/>
</dbReference>
<evidence type="ECO:0000256" key="5">
    <source>
        <dbReference type="ARBA" id="ARBA00022958"/>
    </source>
</evidence>
<evidence type="ECO:0000256" key="9">
    <source>
        <dbReference type="ARBA" id="ARBA00038341"/>
    </source>
</evidence>
<keyword evidence="7" id="KW-0406">Ion transport</keyword>
<evidence type="ECO:0000256" key="1">
    <source>
        <dbReference type="ARBA" id="ARBA00004141"/>
    </source>
</evidence>
<evidence type="ECO:0000256" key="2">
    <source>
        <dbReference type="ARBA" id="ARBA00022448"/>
    </source>
</evidence>
<feature type="domain" description="Cation/H(+) antiporter C-terminal" evidence="13">
    <location>
        <begin position="643"/>
        <end position="804"/>
    </location>
</feature>
<dbReference type="InterPro" id="IPR050794">
    <property type="entry name" value="CPA2_transporter"/>
</dbReference>
<feature type="transmembrane region" description="Helical" evidence="10">
    <location>
        <begin position="420"/>
        <end position="441"/>
    </location>
</feature>
<keyword evidence="15" id="KW-1185">Reference proteome</keyword>
<evidence type="ECO:0000256" key="4">
    <source>
        <dbReference type="ARBA" id="ARBA00022692"/>
    </source>
</evidence>
<keyword evidence="2" id="KW-0813">Transport</keyword>
<name>A0ABR2RLQ5_9ROSI</name>
<comment type="similarity">
    <text evidence="9">Belongs to the monovalent cation:proton antiporter 2 (CPA2) transporter (TC 2.A.37) family. CHX (TC 2.A.37.4) subfamily.</text>
</comment>
<feature type="transmembrane region" description="Helical" evidence="10">
    <location>
        <begin position="178"/>
        <end position="198"/>
    </location>
</feature>
<feature type="transmembrane region" description="Helical" evidence="10">
    <location>
        <begin position="329"/>
        <end position="353"/>
    </location>
</feature>
<dbReference type="InterPro" id="IPR006153">
    <property type="entry name" value="Cation/H_exchanger_TM"/>
</dbReference>
<evidence type="ECO:0000259" key="13">
    <source>
        <dbReference type="Pfam" id="PF23259"/>
    </source>
</evidence>
<reference evidence="14 15" key="1">
    <citation type="journal article" date="2024" name="G3 (Bethesda)">
        <title>Genome assembly of Hibiscus sabdariffa L. provides insights into metabolisms of medicinal natural products.</title>
        <authorList>
            <person name="Kim T."/>
        </authorList>
    </citation>
    <scope>NUCLEOTIDE SEQUENCE [LARGE SCALE GENOMIC DNA]</scope>
    <source>
        <strain evidence="14">TK-2024</strain>
        <tissue evidence="14">Old leaves</tissue>
    </source>
</reference>
<feature type="transmembrane region" description="Helical" evidence="10">
    <location>
        <begin position="105"/>
        <end position="126"/>
    </location>
</feature>
<comment type="subcellular location">
    <subcellularLocation>
        <location evidence="1">Membrane</location>
        <topology evidence="1">Multi-pass membrane protein</topology>
    </subcellularLocation>
</comment>
<keyword evidence="4 10" id="KW-0812">Transmembrane</keyword>
<dbReference type="PANTHER" id="PTHR32468:SF74">
    <property type="entry name" value="CATION_H(+) ANTIPORTER 21-RELATED"/>
    <property type="match status" value="1"/>
</dbReference>
<feature type="transmembrane region" description="Helical" evidence="10">
    <location>
        <begin position="138"/>
        <end position="158"/>
    </location>
</feature>